<feature type="domain" description="Nucleoside phosphorylase" evidence="5">
    <location>
        <begin position="6"/>
        <end position="246"/>
    </location>
</feature>
<keyword evidence="2 4" id="KW-0808">Transferase</keyword>
<sequence length="268" mass="29242">MEQRAEIGIIGGSGFYSLLENAQDINVETPYGAPSDLISLGEIAGRKVAFLPRHGRHHQLPPHMINYRANIWALKSLGVRHIIAPTAVGSLQPDIKVGDLVVTDQFIDRTRRADTTFYNGPVVTHVSTADPYCPVLNRIAVATIRSLDLPVHNGGTCVVIEGPRFSTKAESNWFTRMGWHTVNMTQYPEVTLAREQAMCYCNISVITDYDAGLVAEGAVDPVSNEAVIKAFTANLKNLVTIIEKMIPQIPGESEDCTCFHALEGASIG</sequence>
<dbReference type="PANTHER" id="PTHR42679:SF2">
    <property type="entry name" value="S-METHYL-5'-THIOADENOSINE PHOSPHORYLASE"/>
    <property type="match status" value="1"/>
</dbReference>
<feature type="binding site" evidence="4">
    <location>
        <begin position="53"/>
        <end position="54"/>
    </location>
    <ligand>
        <name>phosphate</name>
        <dbReference type="ChEBI" id="CHEBI:43474"/>
    </ligand>
</feature>
<dbReference type="EMBL" id="QXIS01000028">
    <property type="protein sequence ID" value="RIE06011.1"/>
    <property type="molecule type" value="Genomic_DNA"/>
</dbReference>
<dbReference type="NCBIfam" id="NF005876">
    <property type="entry name" value="PRK07823.1"/>
    <property type="match status" value="1"/>
</dbReference>
<dbReference type="PROSITE" id="PS01240">
    <property type="entry name" value="PNP_MTAP_2"/>
    <property type="match status" value="1"/>
</dbReference>
<keyword evidence="3 4" id="KW-0660">Purine salvage</keyword>
<evidence type="ECO:0000259" key="5">
    <source>
        <dbReference type="Pfam" id="PF01048"/>
    </source>
</evidence>
<evidence type="ECO:0000256" key="1">
    <source>
        <dbReference type="ARBA" id="ARBA00022676"/>
    </source>
</evidence>
<comment type="subunit">
    <text evidence="4">Homohexamer. Dimer of a homotrimer.</text>
</comment>
<dbReference type="HAMAP" id="MF_01963">
    <property type="entry name" value="MTAP"/>
    <property type="match status" value="1"/>
</dbReference>
<gene>
    <name evidence="6" type="ORF">SMC7_04565</name>
</gene>
<comment type="similarity">
    <text evidence="4">Belongs to the PNP/MTAP phosphorylase family. MTAP subfamily.</text>
</comment>
<dbReference type="GO" id="GO:0019509">
    <property type="term" value="P:L-methionine salvage from methylthioadenosine"/>
    <property type="evidence" value="ECO:0007669"/>
    <property type="project" value="TreeGrafter"/>
</dbReference>
<evidence type="ECO:0000256" key="2">
    <source>
        <dbReference type="ARBA" id="ARBA00022679"/>
    </source>
</evidence>
<comment type="catalytic activity">
    <reaction evidence="4">
        <text>a purine D-ribonucleoside + phosphate = a purine nucleobase + alpha-D-ribose 1-phosphate</text>
        <dbReference type="Rhea" id="RHEA:19805"/>
        <dbReference type="ChEBI" id="CHEBI:26386"/>
        <dbReference type="ChEBI" id="CHEBI:43474"/>
        <dbReference type="ChEBI" id="CHEBI:57720"/>
        <dbReference type="ChEBI" id="CHEBI:142355"/>
        <dbReference type="EC" id="2.4.2.1"/>
    </reaction>
</comment>
<keyword evidence="1 4" id="KW-0328">Glycosyltransferase</keyword>
<dbReference type="InterPro" id="IPR018099">
    <property type="entry name" value="Purine_phosphorylase-2_CS"/>
</dbReference>
<dbReference type="Pfam" id="PF01048">
    <property type="entry name" value="PNP_UDP_1"/>
    <property type="match status" value="1"/>
</dbReference>
<evidence type="ECO:0000313" key="7">
    <source>
        <dbReference type="Proteomes" id="UP000266328"/>
    </source>
</evidence>
<dbReference type="InterPro" id="IPR010044">
    <property type="entry name" value="MTAP"/>
</dbReference>
<feature type="binding site" evidence="4">
    <location>
        <position position="13"/>
    </location>
    <ligand>
        <name>phosphate</name>
        <dbReference type="ChEBI" id="CHEBI:43474"/>
    </ligand>
</feature>
<dbReference type="SUPFAM" id="SSF53167">
    <property type="entry name" value="Purine and uridine phosphorylases"/>
    <property type="match status" value="1"/>
</dbReference>
<feature type="site" description="Important for substrate specificity" evidence="4">
    <location>
        <position position="166"/>
    </location>
</feature>
<dbReference type="AlphaFoldDB" id="A0A398D3G3"/>
<dbReference type="CDD" id="cd09010">
    <property type="entry name" value="MTAP_SsMTAPII_like_MTIP"/>
    <property type="match status" value="1"/>
</dbReference>
<evidence type="ECO:0000256" key="3">
    <source>
        <dbReference type="ARBA" id="ARBA00022726"/>
    </source>
</evidence>
<protein>
    <recommendedName>
        <fullName evidence="4">Purine nucleoside phosphorylase</fullName>
        <shortName evidence="4">PNP</shortName>
        <ecNumber evidence="4">2.4.2.1</ecNumber>
    </recommendedName>
</protein>
<dbReference type="OrthoDB" id="1523230at2"/>
<comment type="pathway">
    <text evidence="4">Purine metabolism; purine nucleoside salvage.</text>
</comment>
<comment type="caution">
    <text evidence="6">The sequence shown here is derived from an EMBL/GenBank/DDBJ whole genome shotgun (WGS) entry which is preliminary data.</text>
</comment>
<name>A0A398D3G3_9BACT</name>
<dbReference type="InterPro" id="IPR035994">
    <property type="entry name" value="Nucleoside_phosphorylase_sf"/>
</dbReference>
<comment type="miscellaneous">
    <text evidence="4">Although this enzyme belongs to the family of MTA phosphorylases based on sequence homology, it lacks several conserved amino acids in the substrate binding pocket that confer specificity towards MTA.</text>
</comment>
<dbReference type="FunFam" id="3.40.50.1580:FF:000012">
    <property type="entry name" value="Probable 6-oxopurine nucleoside phosphorylase"/>
    <property type="match status" value="1"/>
</dbReference>
<evidence type="ECO:0000256" key="4">
    <source>
        <dbReference type="HAMAP-Rule" id="MF_01963"/>
    </source>
</evidence>
<dbReference type="PANTHER" id="PTHR42679">
    <property type="entry name" value="S-METHYL-5'-THIOADENOSINE PHOSPHORYLASE"/>
    <property type="match status" value="1"/>
</dbReference>
<dbReference type="GO" id="GO:0006166">
    <property type="term" value="P:purine ribonucleoside salvage"/>
    <property type="evidence" value="ECO:0007669"/>
    <property type="project" value="UniProtKB-UniRule"/>
</dbReference>
<organism evidence="6 7">
    <name type="scientific">Candidatus Cryosericum terrychapinii</name>
    <dbReference type="NCBI Taxonomy" id="2290919"/>
    <lineage>
        <taxon>Bacteria</taxon>
        <taxon>Pseudomonadati</taxon>
        <taxon>Caldisericota/Cryosericota group</taxon>
        <taxon>Candidatus Cryosericota</taxon>
        <taxon>Candidatus Cryosericia</taxon>
        <taxon>Candidatus Cryosericales</taxon>
        <taxon>Candidatus Cryosericaceae</taxon>
        <taxon>Candidatus Cryosericum</taxon>
    </lineage>
</organism>
<evidence type="ECO:0000313" key="6">
    <source>
        <dbReference type="EMBL" id="RIE06011.1"/>
    </source>
</evidence>
<feature type="binding site" evidence="4">
    <location>
        <begin position="208"/>
        <end position="210"/>
    </location>
    <ligand>
        <name>substrate</name>
    </ligand>
</feature>
<feature type="binding site" evidence="4">
    <location>
        <position position="184"/>
    </location>
    <ligand>
        <name>substrate</name>
    </ligand>
</feature>
<dbReference type="GO" id="GO:0005829">
    <property type="term" value="C:cytosol"/>
    <property type="evidence" value="ECO:0007669"/>
    <property type="project" value="TreeGrafter"/>
</dbReference>
<feature type="binding site" evidence="4">
    <location>
        <position position="185"/>
    </location>
    <ligand>
        <name>phosphate</name>
        <dbReference type="ChEBI" id="CHEBI:43474"/>
    </ligand>
</feature>
<dbReference type="RefSeq" id="WP_119089168.1">
    <property type="nucleotide sequence ID" value="NZ_QXIS01000028.1"/>
</dbReference>
<proteinExistence type="inferred from homology"/>
<reference evidence="6 7" key="1">
    <citation type="submission" date="2018-09" db="EMBL/GenBank/DDBJ databases">
        <title>Discovery and Ecogenomic Context for Candidatus Cryosericales, a Global Caldiserica Order Active in Thawing Permafrost.</title>
        <authorList>
            <person name="Martinez M.A."/>
            <person name="Woodcroft B.J."/>
            <person name="Ignacio Espinoza J.C."/>
            <person name="Zayed A."/>
            <person name="Singleton C.M."/>
            <person name="Boyd J."/>
            <person name="Li Y.-F."/>
            <person name="Purvine S."/>
            <person name="Maughan H."/>
            <person name="Hodgkins S.B."/>
            <person name="Anderson D."/>
            <person name="Sederholm M."/>
            <person name="Temperton B."/>
            <person name="Saleska S.R."/>
            <person name="Tyson G.W."/>
            <person name="Rich V.I."/>
        </authorList>
    </citation>
    <scope>NUCLEOTIDE SEQUENCE [LARGE SCALE GENOMIC DNA]</scope>
    <source>
        <strain evidence="6 7">SMC7</strain>
    </source>
</reference>
<accession>A0A398D3G3</accession>
<feature type="binding site" evidence="4">
    <location>
        <begin position="86"/>
        <end position="87"/>
    </location>
    <ligand>
        <name>phosphate</name>
        <dbReference type="ChEBI" id="CHEBI:43474"/>
    </ligand>
</feature>
<feature type="site" description="Important for substrate specificity" evidence="4">
    <location>
        <position position="224"/>
    </location>
</feature>
<dbReference type="GO" id="GO:0017061">
    <property type="term" value="F:S-methyl-5-thioadenosine phosphorylase activity"/>
    <property type="evidence" value="ECO:0007669"/>
    <property type="project" value="InterPro"/>
</dbReference>
<dbReference type="Proteomes" id="UP000266328">
    <property type="component" value="Unassembled WGS sequence"/>
</dbReference>
<dbReference type="InterPro" id="IPR000845">
    <property type="entry name" value="Nucleoside_phosphorylase_d"/>
</dbReference>
<comment type="function">
    <text evidence="4">Purine nucleoside phosphorylase involved in purine salvage.</text>
</comment>
<dbReference type="UniPathway" id="UPA00606"/>
<keyword evidence="7" id="KW-1185">Reference proteome</keyword>
<dbReference type="Gene3D" id="3.40.50.1580">
    <property type="entry name" value="Nucleoside phosphorylase domain"/>
    <property type="match status" value="1"/>
</dbReference>
<dbReference type="NCBIfam" id="TIGR01694">
    <property type="entry name" value="MTAP"/>
    <property type="match status" value="1"/>
</dbReference>
<dbReference type="EC" id="2.4.2.1" evidence="4"/>